<dbReference type="STRING" id="1801748.A3B84_02145"/>
<keyword evidence="4 10" id="KW-1003">Cell membrane</keyword>
<dbReference type="PANTHER" id="PTHR47755">
    <property type="entry name" value="CELL DIVISION PROTEIN FTSX"/>
    <property type="match status" value="1"/>
</dbReference>
<evidence type="ECO:0000256" key="10">
    <source>
        <dbReference type="PIRNR" id="PIRNR003097"/>
    </source>
</evidence>
<evidence type="ECO:0000256" key="9">
    <source>
        <dbReference type="ARBA" id="ARBA00023306"/>
    </source>
</evidence>
<feature type="transmembrane region" description="Helical" evidence="11">
    <location>
        <begin position="276"/>
        <end position="299"/>
    </location>
</feature>
<keyword evidence="6 11" id="KW-0812">Transmembrane</keyword>
<feature type="transmembrane region" description="Helical" evidence="11">
    <location>
        <begin position="20"/>
        <end position="46"/>
    </location>
</feature>
<dbReference type="AlphaFoldDB" id="A0A1F6VPL2"/>
<evidence type="ECO:0000256" key="6">
    <source>
        <dbReference type="ARBA" id="ARBA00022692"/>
    </source>
</evidence>
<sequence>MTELKRIIKAGFVNFSRSGIISWAAVLVVTITLSVITAIILLQAVLHFSLDQIKDKVDVAIYFNVDVPESKIMFLKESLENLPEVEKISYISATEALKLFRERHQNDYPTIQALDEIKDNPLGGYLNVKAKEVSQYESIANFLKSDNALVLGSTSIIDKVNYNQNKTVIDRLNNIISGAQKLGFLITMILVIVSIIITFNTIRLAIFISKEEIGVMRLVGASKIRVRGPFMVEGAIYGIIATIVTLVIFWPMTAYLGRNMTNFLGLNIYDYYVSNLIQISIIILLSGVLLGMISSFIAIRKYLNK</sequence>
<evidence type="ECO:0000256" key="5">
    <source>
        <dbReference type="ARBA" id="ARBA00022618"/>
    </source>
</evidence>
<feature type="transmembrane region" description="Helical" evidence="11">
    <location>
        <begin position="182"/>
        <end position="209"/>
    </location>
</feature>
<comment type="caution">
    <text evidence="14">The sequence shown here is derived from an EMBL/GenBank/DDBJ whole genome shotgun (WGS) entry which is preliminary data.</text>
</comment>
<accession>A0A1F6VPL2</accession>
<evidence type="ECO:0000313" key="15">
    <source>
        <dbReference type="Proteomes" id="UP000177112"/>
    </source>
</evidence>
<dbReference type="InterPro" id="IPR040690">
    <property type="entry name" value="FtsX_ECD"/>
</dbReference>
<keyword evidence="9 10" id="KW-0131">Cell cycle</keyword>
<keyword evidence="7 11" id="KW-1133">Transmembrane helix</keyword>
<evidence type="ECO:0000313" key="14">
    <source>
        <dbReference type="EMBL" id="OGI71590.1"/>
    </source>
</evidence>
<dbReference type="GO" id="GO:0005886">
    <property type="term" value="C:plasma membrane"/>
    <property type="evidence" value="ECO:0007669"/>
    <property type="project" value="UniProtKB-SubCell"/>
</dbReference>
<reference evidence="14 15" key="1">
    <citation type="journal article" date="2016" name="Nat. Commun.">
        <title>Thousands of microbial genomes shed light on interconnected biogeochemical processes in an aquifer system.</title>
        <authorList>
            <person name="Anantharaman K."/>
            <person name="Brown C.T."/>
            <person name="Hug L.A."/>
            <person name="Sharon I."/>
            <person name="Castelle C.J."/>
            <person name="Probst A.J."/>
            <person name="Thomas B.C."/>
            <person name="Singh A."/>
            <person name="Wilkins M.J."/>
            <person name="Karaoz U."/>
            <person name="Brodie E.L."/>
            <person name="Williams K.H."/>
            <person name="Hubbard S.S."/>
            <person name="Banfield J.F."/>
        </authorList>
    </citation>
    <scope>NUCLEOTIDE SEQUENCE [LARGE SCALE GENOMIC DNA]</scope>
</reference>
<dbReference type="PIRSF" id="PIRSF003097">
    <property type="entry name" value="FtsX"/>
    <property type="match status" value="1"/>
</dbReference>
<dbReference type="InterPro" id="IPR004513">
    <property type="entry name" value="FtsX"/>
</dbReference>
<feature type="transmembrane region" description="Helical" evidence="11">
    <location>
        <begin position="230"/>
        <end position="256"/>
    </location>
</feature>
<dbReference type="GO" id="GO:0051301">
    <property type="term" value="P:cell division"/>
    <property type="evidence" value="ECO:0007669"/>
    <property type="project" value="UniProtKB-KW"/>
</dbReference>
<dbReference type="PANTHER" id="PTHR47755:SF1">
    <property type="entry name" value="CELL DIVISION PROTEIN FTSX"/>
    <property type="match status" value="1"/>
</dbReference>
<evidence type="ECO:0000256" key="1">
    <source>
        <dbReference type="ARBA" id="ARBA00004651"/>
    </source>
</evidence>
<proteinExistence type="inferred from homology"/>
<feature type="domain" description="FtsX extracellular" evidence="13">
    <location>
        <begin position="57"/>
        <end position="144"/>
    </location>
</feature>
<dbReference type="InterPro" id="IPR003838">
    <property type="entry name" value="ABC3_permease_C"/>
</dbReference>
<evidence type="ECO:0000256" key="7">
    <source>
        <dbReference type="ARBA" id="ARBA00022989"/>
    </source>
</evidence>
<dbReference type="Gene3D" id="3.30.70.3040">
    <property type="match status" value="1"/>
</dbReference>
<dbReference type="Proteomes" id="UP000177112">
    <property type="component" value="Unassembled WGS sequence"/>
</dbReference>
<dbReference type="Pfam" id="PF02687">
    <property type="entry name" value="FtsX"/>
    <property type="match status" value="1"/>
</dbReference>
<keyword evidence="5 10" id="KW-0132">Cell division</keyword>
<name>A0A1F6VPL2_9BACT</name>
<protein>
    <recommendedName>
        <fullName evidence="3 10">Cell division protein FtsX</fullName>
    </recommendedName>
</protein>
<evidence type="ECO:0000256" key="2">
    <source>
        <dbReference type="ARBA" id="ARBA00007379"/>
    </source>
</evidence>
<evidence type="ECO:0000256" key="4">
    <source>
        <dbReference type="ARBA" id="ARBA00022475"/>
    </source>
</evidence>
<keyword evidence="8 10" id="KW-0472">Membrane</keyword>
<feature type="domain" description="ABC3 transporter permease C-terminal" evidence="12">
    <location>
        <begin position="185"/>
        <end position="304"/>
    </location>
</feature>
<comment type="similarity">
    <text evidence="2 10">Belongs to the ABC-4 integral membrane protein family. FtsX subfamily.</text>
</comment>
<evidence type="ECO:0000259" key="13">
    <source>
        <dbReference type="Pfam" id="PF18075"/>
    </source>
</evidence>
<evidence type="ECO:0000259" key="12">
    <source>
        <dbReference type="Pfam" id="PF02687"/>
    </source>
</evidence>
<evidence type="ECO:0000256" key="11">
    <source>
        <dbReference type="SAM" id="Phobius"/>
    </source>
</evidence>
<organism evidence="14 15">
    <name type="scientific">Candidatus Nomurabacteria bacterium RIFCSPHIGHO2_02_FULL_35_13</name>
    <dbReference type="NCBI Taxonomy" id="1801748"/>
    <lineage>
        <taxon>Bacteria</taxon>
        <taxon>Candidatus Nomuraibacteriota</taxon>
    </lineage>
</organism>
<evidence type="ECO:0000256" key="8">
    <source>
        <dbReference type="ARBA" id="ARBA00023136"/>
    </source>
</evidence>
<dbReference type="Pfam" id="PF18075">
    <property type="entry name" value="FtsX_ECD"/>
    <property type="match status" value="1"/>
</dbReference>
<evidence type="ECO:0000256" key="3">
    <source>
        <dbReference type="ARBA" id="ARBA00021907"/>
    </source>
</evidence>
<gene>
    <name evidence="14" type="ORF">A3B84_02145</name>
</gene>
<comment type="subcellular location">
    <subcellularLocation>
        <location evidence="1">Cell membrane</location>
        <topology evidence="1">Multi-pass membrane protein</topology>
    </subcellularLocation>
</comment>
<dbReference type="EMBL" id="MFTY01000006">
    <property type="protein sequence ID" value="OGI71590.1"/>
    <property type="molecule type" value="Genomic_DNA"/>
</dbReference>